<dbReference type="GO" id="GO:0055036">
    <property type="term" value="C:virion membrane"/>
    <property type="evidence" value="ECO:0007669"/>
    <property type="project" value="UniProtKB-SubCell"/>
</dbReference>
<name>Q9DHT8_YLDV</name>
<evidence type="ECO:0000256" key="2">
    <source>
        <dbReference type="ARBA" id="ARBA00022692"/>
    </source>
</evidence>
<evidence type="ECO:0000256" key="7">
    <source>
        <dbReference type="ARBA" id="ARBA00023157"/>
    </source>
</evidence>
<organismHost>
    <name type="scientific">Simiiformes</name>
    <dbReference type="NCBI Taxonomy" id="314293"/>
</organismHost>
<keyword evidence="7" id="KW-1015">Disulfide bond</keyword>
<keyword evidence="3" id="KW-0261">Viral envelope protein</keyword>
<keyword evidence="5 9" id="KW-1133">Transmembrane helix</keyword>
<keyword evidence="11" id="KW-1185">Reference proteome</keyword>
<sequence>MTEIQRVNTLYDLFIEKYLQRLSLHSVPTNINCGIHIGEVNGELKRCNLRIINKCLNNPRLSFILMIESFLEVIDTLPEREKKEIANELGIDINAGSKIISELERKCNASSDVNNIINIQSFNAGNCIAPENTYILLQVINTGSAESNCGLEAILKSMNKRYIQENKIINKLPLSEKPWFIICVVVIFMVFVIAISSLKRKIGFRYKYGSFLYV</sequence>
<proteinExistence type="predicted"/>
<feature type="transmembrane region" description="Helical" evidence="9">
    <location>
        <begin position="179"/>
        <end position="198"/>
    </location>
</feature>
<evidence type="ECO:0000256" key="8">
    <source>
        <dbReference type="ARBA" id="ARBA00034668"/>
    </source>
</evidence>
<protein>
    <submittedName>
        <fullName evidence="10">24L protein</fullName>
    </submittedName>
</protein>
<organismHost>
    <name type="scientific">Homo sapiens</name>
    <name type="common">Human</name>
    <dbReference type="NCBI Taxonomy" id="9606"/>
</organismHost>
<keyword evidence="2 9" id="KW-0812">Transmembrane</keyword>
<dbReference type="GeneID" id="918741"/>
<comment type="subcellular location">
    <subcellularLocation>
        <location evidence="1">Virion membrane</location>
        <topology evidence="1">Single-pass membrane protein</topology>
    </subcellularLocation>
</comment>
<evidence type="ECO:0000256" key="5">
    <source>
        <dbReference type="ARBA" id="ARBA00022989"/>
    </source>
</evidence>
<comment type="function">
    <text evidence="8">Component of the entry fusion complex (EFC), which consists of 11 proteins. During cell infection, this complex mediates entry of the virion core into the host cytoplasm by a two-step mechanism consisting of lipid mixing of the viral and cellular membranes and subsequent pore formation.</text>
</comment>
<evidence type="ECO:0000313" key="11">
    <source>
        <dbReference type="Proteomes" id="UP000136581"/>
    </source>
</evidence>
<organism evidence="10 11">
    <name type="scientific">Yaba-like disease virus</name>
    <name type="common">YLDV</name>
    <dbReference type="NCBI Taxonomy" id="132475"/>
    <lineage>
        <taxon>Viruses</taxon>
        <taxon>Varidnaviria</taxon>
        <taxon>Bamfordvirae</taxon>
        <taxon>Nucleocytoviricota</taxon>
        <taxon>Pokkesviricetes</taxon>
        <taxon>Chitovirales</taxon>
        <taxon>Poxviridae</taxon>
        <taxon>Chordopoxvirinae</taxon>
        <taxon>Yatapoxvirus</taxon>
        <taxon>Yatapoxvirus tanapox</taxon>
        <taxon>Tanapox virus</taxon>
    </lineage>
</organism>
<evidence type="ECO:0000256" key="9">
    <source>
        <dbReference type="SAM" id="Phobius"/>
    </source>
</evidence>
<dbReference type="KEGG" id="vg:918741"/>
<dbReference type="OrthoDB" id="8274at10239"/>
<accession>Q9DHT8</accession>
<keyword evidence="6 9" id="KW-0472">Membrane</keyword>
<dbReference type="EMBL" id="AJ293568">
    <property type="protein sequence ID" value="CAC21262.1"/>
    <property type="molecule type" value="Genomic_DNA"/>
</dbReference>
<gene>
    <name evidence="10" type="primary">24L</name>
</gene>
<evidence type="ECO:0000313" key="10">
    <source>
        <dbReference type="EMBL" id="CAC21262.1"/>
    </source>
</evidence>
<reference evidence="10 11" key="1">
    <citation type="journal article" date="2001" name="Virology">
        <title>The genome sequence of Yaba-like disease virus, a yatapoxvirus.</title>
        <authorList>
            <person name="Lee H.J."/>
            <person name="Essani K."/>
            <person name="Smith G.L."/>
        </authorList>
    </citation>
    <scope>NUCLEOTIDE SEQUENCE [LARGE SCALE GENOMIC DNA]</scope>
</reference>
<evidence type="ECO:0000256" key="6">
    <source>
        <dbReference type="ARBA" id="ARBA00023136"/>
    </source>
</evidence>
<dbReference type="Pfam" id="PF02442">
    <property type="entry name" value="L1R_F9L"/>
    <property type="match status" value="1"/>
</dbReference>
<keyword evidence="4" id="KW-0426">Late protein</keyword>
<dbReference type="InterPro" id="IPR003472">
    <property type="entry name" value="Virion_mem_poxvirus_L1"/>
</dbReference>
<evidence type="ECO:0000256" key="1">
    <source>
        <dbReference type="ARBA" id="ARBA00004381"/>
    </source>
</evidence>
<dbReference type="Proteomes" id="UP000136581">
    <property type="component" value="Segment"/>
</dbReference>
<keyword evidence="3" id="KW-0946">Virion</keyword>
<dbReference type="RefSeq" id="NP_073409.1">
    <property type="nucleotide sequence ID" value="NC_002642.1"/>
</dbReference>
<evidence type="ECO:0000256" key="4">
    <source>
        <dbReference type="ARBA" id="ARBA00022921"/>
    </source>
</evidence>
<evidence type="ECO:0000256" key="3">
    <source>
        <dbReference type="ARBA" id="ARBA00022879"/>
    </source>
</evidence>
<dbReference type="GO" id="GO:0019031">
    <property type="term" value="C:viral envelope"/>
    <property type="evidence" value="ECO:0007669"/>
    <property type="project" value="UniProtKB-KW"/>
</dbReference>